<reference evidence="1 3" key="1">
    <citation type="journal article" date="2011" name="Nature">
        <title>The Medicago genome provides insight into the evolution of rhizobial symbioses.</title>
        <authorList>
            <person name="Young N.D."/>
            <person name="Debelle F."/>
            <person name="Oldroyd G.E."/>
            <person name="Geurts R."/>
            <person name="Cannon S.B."/>
            <person name="Udvardi M.K."/>
            <person name="Benedito V.A."/>
            <person name="Mayer K.F."/>
            <person name="Gouzy J."/>
            <person name="Schoof H."/>
            <person name="Van de Peer Y."/>
            <person name="Proost S."/>
            <person name="Cook D.R."/>
            <person name="Meyers B.C."/>
            <person name="Spannagl M."/>
            <person name="Cheung F."/>
            <person name="De Mita S."/>
            <person name="Krishnakumar V."/>
            <person name="Gundlach H."/>
            <person name="Zhou S."/>
            <person name="Mudge J."/>
            <person name="Bharti A.K."/>
            <person name="Murray J.D."/>
            <person name="Naoumkina M.A."/>
            <person name="Rosen B."/>
            <person name="Silverstein K.A."/>
            <person name="Tang H."/>
            <person name="Rombauts S."/>
            <person name="Zhao P.X."/>
            <person name="Zhou P."/>
            <person name="Barbe V."/>
            <person name="Bardou P."/>
            <person name="Bechner M."/>
            <person name="Bellec A."/>
            <person name="Berger A."/>
            <person name="Berges H."/>
            <person name="Bidwell S."/>
            <person name="Bisseling T."/>
            <person name="Choisne N."/>
            <person name="Couloux A."/>
            <person name="Denny R."/>
            <person name="Deshpande S."/>
            <person name="Dai X."/>
            <person name="Doyle J.J."/>
            <person name="Dudez A.M."/>
            <person name="Farmer A.D."/>
            <person name="Fouteau S."/>
            <person name="Franken C."/>
            <person name="Gibelin C."/>
            <person name="Gish J."/>
            <person name="Goldstein S."/>
            <person name="Gonzalez A.J."/>
            <person name="Green P.J."/>
            <person name="Hallab A."/>
            <person name="Hartog M."/>
            <person name="Hua A."/>
            <person name="Humphray S.J."/>
            <person name="Jeong D.H."/>
            <person name="Jing Y."/>
            <person name="Jocker A."/>
            <person name="Kenton S.M."/>
            <person name="Kim D.J."/>
            <person name="Klee K."/>
            <person name="Lai H."/>
            <person name="Lang C."/>
            <person name="Lin S."/>
            <person name="Macmil S.L."/>
            <person name="Magdelenat G."/>
            <person name="Matthews L."/>
            <person name="McCorrison J."/>
            <person name="Monaghan E.L."/>
            <person name="Mun J.H."/>
            <person name="Najar F.Z."/>
            <person name="Nicholson C."/>
            <person name="Noirot C."/>
            <person name="O'Bleness M."/>
            <person name="Paule C.R."/>
            <person name="Poulain J."/>
            <person name="Prion F."/>
            <person name="Qin B."/>
            <person name="Qu C."/>
            <person name="Retzel E.F."/>
            <person name="Riddle C."/>
            <person name="Sallet E."/>
            <person name="Samain S."/>
            <person name="Samson N."/>
            <person name="Sanders I."/>
            <person name="Saurat O."/>
            <person name="Scarpelli C."/>
            <person name="Schiex T."/>
            <person name="Segurens B."/>
            <person name="Severin A.J."/>
            <person name="Sherrier D.J."/>
            <person name="Shi R."/>
            <person name="Sims S."/>
            <person name="Singer S.R."/>
            <person name="Sinharoy S."/>
            <person name="Sterck L."/>
            <person name="Viollet A."/>
            <person name="Wang B.B."/>
            <person name="Wang K."/>
            <person name="Wang M."/>
            <person name="Wang X."/>
            <person name="Warfsmann J."/>
            <person name="Weissenbach J."/>
            <person name="White D.D."/>
            <person name="White J.D."/>
            <person name="Wiley G.B."/>
            <person name="Wincker P."/>
            <person name="Xing Y."/>
            <person name="Yang L."/>
            <person name="Yao Z."/>
            <person name="Ying F."/>
            <person name="Zhai J."/>
            <person name="Zhou L."/>
            <person name="Zuber A."/>
            <person name="Denarie J."/>
            <person name="Dixon R.A."/>
            <person name="May G.D."/>
            <person name="Schwartz D.C."/>
            <person name="Rogers J."/>
            <person name="Quetier F."/>
            <person name="Town C.D."/>
            <person name="Roe B.A."/>
        </authorList>
    </citation>
    <scope>NUCLEOTIDE SEQUENCE [LARGE SCALE GENOMIC DNA]</scope>
    <source>
        <strain evidence="1">A17</strain>
        <strain evidence="2 3">cv. Jemalong A17</strain>
    </source>
</reference>
<dbReference type="EMBL" id="CM001222">
    <property type="protein sequence ID" value="KEH25118.1"/>
    <property type="molecule type" value="Genomic_DNA"/>
</dbReference>
<evidence type="ECO:0000313" key="2">
    <source>
        <dbReference type="EnsemblPlants" id="KEH25118"/>
    </source>
</evidence>
<gene>
    <name evidence="1" type="ordered locus">MTR_6g015755</name>
</gene>
<accession>A0A072U7L5</accession>
<sequence>MTIELKDGEKEDILVYNSMGLCEMTEVNKLKVVKPATLQLVGCLKGVPIVILVDIGANHNFDFASSVSDVGCKGRVILSQESEVVFDWDERTICFEWKGEVVKLQGQILKDWKIKRGGKNELS</sequence>
<reference evidence="2" key="3">
    <citation type="submission" date="2015-04" db="UniProtKB">
        <authorList>
            <consortium name="EnsemblPlants"/>
        </authorList>
    </citation>
    <scope>IDENTIFICATION</scope>
    <source>
        <strain evidence="2">cv. Jemalong A17</strain>
    </source>
</reference>
<keyword evidence="3" id="KW-1185">Reference proteome</keyword>
<dbReference type="EnsemblPlants" id="KEH25118">
    <property type="protein sequence ID" value="KEH25118"/>
    <property type="gene ID" value="MTR_6g015755"/>
</dbReference>
<dbReference type="Proteomes" id="UP000002051">
    <property type="component" value="Chromosome 6"/>
</dbReference>
<protein>
    <submittedName>
        <fullName evidence="1 2">Uncharacterized protein</fullName>
    </submittedName>
</protein>
<name>A0A072U7L5_MEDTR</name>
<evidence type="ECO:0000313" key="3">
    <source>
        <dbReference type="Proteomes" id="UP000002051"/>
    </source>
</evidence>
<dbReference type="HOGENOM" id="CLU_2018643_0_0_1"/>
<proteinExistence type="predicted"/>
<organism evidence="1 3">
    <name type="scientific">Medicago truncatula</name>
    <name type="common">Barrel medic</name>
    <name type="synonym">Medicago tribuloides</name>
    <dbReference type="NCBI Taxonomy" id="3880"/>
    <lineage>
        <taxon>Eukaryota</taxon>
        <taxon>Viridiplantae</taxon>
        <taxon>Streptophyta</taxon>
        <taxon>Embryophyta</taxon>
        <taxon>Tracheophyta</taxon>
        <taxon>Spermatophyta</taxon>
        <taxon>Magnoliopsida</taxon>
        <taxon>eudicotyledons</taxon>
        <taxon>Gunneridae</taxon>
        <taxon>Pentapetalae</taxon>
        <taxon>rosids</taxon>
        <taxon>fabids</taxon>
        <taxon>Fabales</taxon>
        <taxon>Fabaceae</taxon>
        <taxon>Papilionoideae</taxon>
        <taxon>50 kb inversion clade</taxon>
        <taxon>NPAAA clade</taxon>
        <taxon>Hologalegina</taxon>
        <taxon>IRL clade</taxon>
        <taxon>Trifolieae</taxon>
        <taxon>Medicago</taxon>
    </lineage>
</organism>
<evidence type="ECO:0000313" key="1">
    <source>
        <dbReference type="EMBL" id="KEH25118.1"/>
    </source>
</evidence>
<reference evidence="1 3" key="2">
    <citation type="journal article" date="2014" name="BMC Genomics">
        <title>An improved genome release (version Mt4.0) for the model legume Medicago truncatula.</title>
        <authorList>
            <person name="Tang H."/>
            <person name="Krishnakumar V."/>
            <person name="Bidwell S."/>
            <person name="Rosen B."/>
            <person name="Chan A."/>
            <person name="Zhou S."/>
            <person name="Gentzbittel L."/>
            <person name="Childs K.L."/>
            <person name="Yandell M."/>
            <person name="Gundlach H."/>
            <person name="Mayer K.F."/>
            <person name="Schwartz D.C."/>
            <person name="Town C.D."/>
        </authorList>
    </citation>
    <scope>GENOME REANNOTATION</scope>
    <source>
        <strain evidence="1">A17</strain>
        <strain evidence="2 3">cv. Jemalong A17</strain>
    </source>
</reference>
<dbReference type="AlphaFoldDB" id="A0A072U7L5"/>